<dbReference type="InterPro" id="IPR049056">
    <property type="entry name" value="NAD_Glu_DH_HM3"/>
</dbReference>
<dbReference type="InterPro" id="IPR048381">
    <property type="entry name" value="GDH_C"/>
</dbReference>
<comment type="caution">
    <text evidence="6">The sequence shown here is derived from an EMBL/GenBank/DDBJ whole genome shotgun (WGS) entry which is preliminary data.</text>
</comment>
<dbReference type="Pfam" id="PF21074">
    <property type="entry name" value="GDH_C"/>
    <property type="match status" value="1"/>
</dbReference>
<dbReference type="PANTHER" id="PTHR43403:SF1">
    <property type="entry name" value="NAD-SPECIFIC GLUTAMATE DEHYDROGENASE"/>
    <property type="match status" value="1"/>
</dbReference>
<feature type="domain" description="NAD-glutamate dehydrogenase ACT2" evidence="4">
    <location>
        <begin position="404"/>
        <end position="492"/>
    </location>
</feature>
<dbReference type="InterPro" id="IPR028971">
    <property type="entry name" value="NAD-GDH_cat"/>
</dbReference>
<dbReference type="GO" id="GO:0006538">
    <property type="term" value="P:L-glutamate catabolic process"/>
    <property type="evidence" value="ECO:0007669"/>
    <property type="project" value="InterPro"/>
</dbReference>
<feature type="domain" description="NAD-glutamate dehydrogenase ACT3" evidence="5">
    <location>
        <begin position="547"/>
        <end position="624"/>
    </location>
</feature>
<sequence length="1599" mass="176923">MVQRIDHLKYTLIDKVAALAAERLPPDALGPVERLLRAFYANVAPEDILRRDPEALYGAAMALYGFSRQRPAGQPKIRITQPRPDEGGWDCEHTVVEIINDDMPFLVDSVTGALQRLDIAVHLVVHPILPVTRDADGRLTGIEAEAGPGTRLESFIHLEIDRQAADHFPRIEQALTATLADVRAAVEDWGAMRGWAQTVLAELSEDLPRTPLDELTEARDFLEWVHDDHFTFLGCRSYRFEDESILVEENSGLGLLRDAGQRIFHQERDLAAMPPDVQAFLRRPSLLLLTKAERVSTVHRPVPMDLIGIKRLDAEGRVVGLHLLAGLYAAAAYTRPPALIPLLRRKVQNVVAQAGFRPDSHDGRALQVILENYPRDELMQAGEEVLFDTALAILRLQERQRAAVFLRRDEFERFVSALVFVPRDRYDTRLRLQIVEMLEEALSGKVDTWHTQVADSPLARLHFIVKTTADAPREADPLALESRLADLIRSWTDRLQEALVDEHGEDRGLALYRRWGRAFPAAYRETYTPRTALVDIDRIEASADASIGLHLYRPLEAPDSEVRLKIYRQGEPVPLSDVLPIFEHLSFKAISEVPHALTAPGAAPVWIHDFTMTSPDGAAVNIDALRGNFEEAFRAVWQKDAEDDGFNRLVVNAGLSWRQVMVLRAYAKYLRQAGSTFSQSYVERSVTGNPEAAALLVRLFEARFDPEGAHDEAPLRAALDQALERIVSADEDRILRWFLNLVDSSLRTNYFQLENDRAKPYLSVKLDSKKVLGLPLPRPNVEVFVYSPRMEGIHLRGGKVARGGIRWSDRPEDFRTEILGLIKAQMVKNAVIVPVGSKGGFVLKAPPKDGGREALLEEGIACYKTLMRGLLDITDNLVNGQVVPPPRVVRLDEDDPYLVVAADKGTATFSDIANGVSADYGFWLGDAFASGGSVGYDHKVMGITARGAWESVKRHFRELGRDVQTEDFTAIGVGDMSGDVFGNGMLRSRHTRLLAAFDHRHIFLDPDPDAETGFAERDRMFALPRSSWADYDKSKLSPGGGIFPRDAKSIALSAEVKARFGIAEDHLTPTELIRRLLTAEVDLLWFGGIGTYVKSAGESNAEVGDRANEALRVNGAELRCKVVGEGANLAMTQLGRIDYALAGGRGNTDAIDNSAGVDCSDHEVNIKILLDAAVAAGDLTGKQRNELLAAMTEDVGHLVLRDNYLQSQAISLFEAQAPAMLDQQDRFMRLLERAGRLDRAVEFLPDDAELGRRAHAGRGLTRPEISVLLAYSKMWLYEAILDSDLPDDPLLADDLPRYFPRRLHTAEWRERMAAHRLRREIVATAATNSMVNRIGGSVVARLMERTGTPPAEIARAYLIVRDSFGLREIWDAIEALDNQVPAAVQTAMLIEINRLVERAMGWVVTHAPRSADMVRLRAELAPGIAAVRAELDQVMPAETAALLATRIATFREQGVPEALAHTVASLIVLASATDIARIALKTDQPVDAIGRLYFLVGGRFGLGWLRGAAERLSGGNHWQKLATDAVIEDLYLRQAAMTESIARENGSADADQALAAWSDNRGSAIARADQLMGELKAAGMLDLAVLTVASHQFRALTDK</sequence>
<dbReference type="Pfam" id="PF21078">
    <property type="entry name" value="GDH_HM3"/>
    <property type="match status" value="1"/>
</dbReference>
<dbReference type="Pfam" id="PF05088">
    <property type="entry name" value="Bac_GDH_CD"/>
    <property type="match status" value="1"/>
</dbReference>
<dbReference type="SUPFAM" id="SSF53223">
    <property type="entry name" value="Aminoacid dehydrogenase-like, N-terminal domain"/>
    <property type="match status" value="1"/>
</dbReference>
<dbReference type="PIRSF" id="PIRSF036761">
    <property type="entry name" value="GDH_Mll4104"/>
    <property type="match status" value="1"/>
</dbReference>
<organism evidence="6">
    <name type="scientific">mine drainage metagenome</name>
    <dbReference type="NCBI Taxonomy" id="410659"/>
    <lineage>
        <taxon>unclassified sequences</taxon>
        <taxon>metagenomes</taxon>
        <taxon>ecological metagenomes</taxon>
    </lineage>
</organism>
<feature type="domain" description="NAD-glutamate dehydrogenase N-terminal ACT1" evidence="3">
    <location>
        <begin position="36"/>
        <end position="173"/>
    </location>
</feature>
<evidence type="ECO:0000259" key="5">
    <source>
        <dbReference type="Pfam" id="PF21077"/>
    </source>
</evidence>
<dbReference type="Pfam" id="PF21077">
    <property type="entry name" value="GDH_ACT3"/>
    <property type="match status" value="1"/>
</dbReference>
<feature type="domain" description="NAD-glutamate dehydrogenase catalytic" evidence="1">
    <location>
        <begin position="719"/>
        <end position="1212"/>
    </location>
</feature>
<dbReference type="InterPro" id="IPR036291">
    <property type="entry name" value="NAD(P)-bd_dom_sf"/>
</dbReference>
<feature type="domain" description="NAD-specific glutamate dehydrogenase C-terminal" evidence="2">
    <location>
        <begin position="1257"/>
        <end position="1594"/>
    </location>
</feature>
<evidence type="ECO:0000313" key="6">
    <source>
        <dbReference type="EMBL" id="OIR00783.1"/>
    </source>
</evidence>
<evidence type="ECO:0000259" key="1">
    <source>
        <dbReference type="Pfam" id="PF05088"/>
    </source>
</evidence>
<dbReference type="Pfam" id="PF21075">
    <property type="entry name" value="GDH_ACT1"/>
    <property type="match status" value="1"/>
</dbReference>
<dbReference type="InterPro" id="IPR049064">
    <property type="entry name" value="NAD_Glu_DH_ACT3"/>
</dbReference>
<dbReference type="SUPFAM" id="SSF51735">
    <property type="entry name" value="NAD(P)-binding Rossmann-fold domains"/>
    <property type="match status" value="1"/>
</dbReference>
<proteinExistence type="predicted"/>
<dbReference type="InterPro" id="IPR046346">
    <property type="entry name" value="Aminoacid_DH-like_N_sf"/>
</dbReference>
<dbReference type="InterPro" id="IPR024727">
    <property type="entry name" value="NAD_Glu_DH_N_ACT1"/>
</dbReference>
<dbReference type="InterPro" id="IPR049062">
    <property type="entry name" value="NAD_Glu_DH_ACT2"/>
</dbReference>
<dbReference type="InterPro" id="IPR049059">
    <property type="entry name" value="NAD_Glu_DH_HM1"/>
</dbReference>
<evidence type="ECO:0000259" key="4">
    <source>
        <dbReference type="Pfam" id="PF21076"/>
    </source>
</evidence>
<evidence type="ECO:0000259" key="2">
    <source>
        <dbReference type="Pfam" id="PF21074"/>
    </source>
</evidence>
<gene>
    <name evidence="6" type="primary">gdhB_1</name>
    <name evidence="6" type="ORF">GALL_171200</name>
</gene>
<dbReference type="PANTHER" id="PTHR43403">
    <property type="entry name" value="NAD-SPECIFIC GLUTAMATE DEHYDROGENASE"/>
    <property type="match status" value="1"/>
</dbReference>
<name>A0A1J5RXW3_9ZZZZ</name>
<evidence type="ECO:0000259" key="3">
    <source>
        <dbReference type="Pfam" id="PF21075"/>
    </source>
</evidence>
<dbReference type="EMBL" id="MLJW01000091">
    <property type="protein sequence ID" value="OIR00783.1"/>
    <property type="molecule type" value="Genomic_DNA"/>
</dbReference>
<protein>
    <submittedName>
        <fullName evidence="6">NAD-specific glutamate dehydrogenase</fullName>
        <ecNumber evidence="6">1.4.1.2</ecNumber>
    </submittedName>
</protein>
<dbReference type="EC" id="1.4.1.2" evidence="6"/>
<accession>A0A1J5RXW3</accession>
<dbReference type="Pfam" id="PF21079">
    <property type="entry name" value="GDH_HM2"/>
    <property type="match status" value="1"/>
</dbReference>
<keyword evidence="6" id="KW-0560">Oxidoreductase</keyword>
<dbReference type="InterPro" id="IPR049058">
    <property type="entry name" value="NAD_Glu_DH_HM2"/>
</dbReference>
<dbReference type="GO" id="GO:0004352">
    <property type="term" value="F:glutamate dehydrogenase (NAD+) activity"/>
    <property type="evidence" value="ECO:0007669"/>
    <property type="project" value="UniProtKB-EC"/>
</dbReference>
<dbReference type="GO" id="GO:0004069">
    <property type="term" value="F:L-aspartate:2-oxoglutarate aminotransferase activity"/>
    <property type="evidence" value="ECO:0007669"/>
    <property type="project" value="InterPro"/>
</dbReference>
<dbReference type="Pfam" id="PF21073">
    <property type="entry name" value="GDH_HM1"/>
    <property type="match status" value="1"/>
</dbReference>
<reference evidence="6" key="1">
    <citation type="submission" date="2016-10" db="EMBL/GenBank/DDBJ databases">
        <title>Sequence of Gallionella enrichment culture.</title>
        <authorList>
            <person name="Poehlein A."/>
            <person name="Muehling M."/>
            <person name="Daniel R."/>
        </authorList>
    </citation>
    <scope>NUCLEOTIDE SEQUENCE</scope>
</reference>
<dbReference type="InterPro" id="IPR007780">
    <property type="entry name" value="NAD_Glu_DH_bac"/>
</dbReference>
<dbReference type="Pfam" id="PF21076">
    <property type="entry name" value="GDH_ACT2"/>
    <property type="match status" value="1"/>
</dbReference>